<feature type="transmembrane region" description="Helical" evidence="5">
    <location>
        <begin position="244"/>
        <end position="265"/>
    </location>
</feature>
<feature type="domain" description="O-antigen ligase-related" evidence="6">
    <location>
        <begin position="206"/>
        <end position="339"/>
    </location>
</feature>
<organism evidence="7 8">
    <name type="scientific">Terriglobus roseus</name>
    <dbReference type="NCBI Taxonomy" id="392734"/>
    <lineage>
        <taxon>Bacteria</taxon>
        <taxon>Pseudomonadati</taxon>
        <taxon>Acidobacteriota</taxon>
        <taxon>Terriglobia</taxon>
        <taxon>Terriglobales</taxon>
        <taxon>Acidobacteriaceae</taxon>
        <taxon>Terriglobus</taxon>
    </lineage>
</organism>
<keyword evidence="3 5" id="KW-1133">Transmembrane helix</keyword>
<feature type="transmembrane region" description="Helical" evidence="5">
    <location>
        <begin position="323"/>
        <end position="346"/>
    </location>
</feature>
<name>A0A1G7P1N6_9BACT</name>
<protein>
    <recommendedName>
        <fullName evidence="6">O-antigen ligase-related domain-containing protein</fullName>
    </recommendedName>
</protein>
<evidence type="ECO:0000256" key="2">
    <source>
        <dbReference type="ARBA" id="ARBA00022692"/>
    </source>
</evidence>
<keyword evidence="8" id="KW-1185">Reference proteome</keyword>
<feature type="transmembrane region" description="Helical" evidence="5">
    <location>
        <begin position="121"/>
        <end position="141"/>
    </location>
</feature>
<evidence type="ECO:0000313" key="8">
    <source>
        <dbReference type="Proteomes" id="UP000182427"/>
    </source>
</evidence>
<evidence type="ECO:0000256" key="1">
    <source>
        <dbReference type="ARBA" id="ARBA00004141"/>
    </source>
</evidence>
<sequence>MHMPTESSSFGRKLFALYIFISVILPGGSILGINVKILTFVPLTLYGIQLLSRQREAISQVFFALMVAAVASFWLIPSLMNPFYDIWGFPQYKDVLTTLLGCLLVRLFTLDMVSREKFIRLCIYAVAFGSFLKVLLFLYSIKSGVSISDVIQRVSHVTGVVLMSVDIDGAGIRIQFPSDNVIPICVFAITALRKRLRIGALSSFLIVALFVTSSLFTFSRFIWVSTLFAFFLGMLLAEKDRMRWVYLGVAGAVTLYFISMITDLIELRFASSLATASDQVRAWQIAKLKEFFWQAPLFGHGMGSYPIHFKRSEEVFYAYEVQVLALFGEFGLVGMGLFVLLMVNYYRKAFSFSAGTSKYQFAIFLLLLNYLAAGFFNPCLLVSFSAVSYGLIFALAGMHRTEGSSSSKATFAEPLGRGFPDQTVYAR</sequence>
<dbReference type="Proteomes" id="UP000182427">
    <property type="component" value="Chromosome I"/>
</dbReference>
<reference evidence="7 8" key="1">
    <citation type="submission" date="2016-10" db="EMBL/GenBank/DDBJ databases">
        <authorList>
            <person name="de Groot N.N."/>
        </authorList>
    </citation>
    <scope>NUCLEOTIDE SEQUENCE [LARGE SCALE GENOMIC DNA]</scope>
    <source>
        <strain evidence="7 8">GAS232</strain>
    </source>
</reference>
<evidence type="ECO:0000256" key="4">
    <source>
        <dbReference type="ARBA" id="ARBA00023136"/>
    </source>
</evidence>
<evidence type="ECO:0000313" key="7">
    <source>
        <dbReference type="EMBL" id="SDF79340.1"/>
    </source>
</evidence>
<feature type="transmembrane region" description="Helical" evidence="5">
    <location>
        <begin position="198"/>
        <end position="215"/>
    </location>
</feature>
<feature type="transmembrane region" description="Helical" evidence="5">
    <location>
        <begin position="221"/>
        <end position="237"/>
    </location>
</feature>
<gene>
    <name evidence="7" type="ORF">SAMN05444167_3331</name>
</gene>
<keyword evidence="2 5" id="KW-0812">Transmembrane</keyword>
<dbReference type="EMBL" id="LT629690">
    <property type="protein sequence ID" value="SDF79340.1"/>
    <property type="molecule type" value="Genomic_DNA"/>
</dbReference>
<proteinExistence type="predicted"/>
<keyword evidence="4 5" id="KW-0472">Membrane</keyword>
<evidence type="ECO:0000256" key="3">
    <source>
        <dbReference type="ARBA" id="ARBA00022989"/>
    </source>
</evidence>
<evidence type="ECO:0000259" key="6">
    <source>
        <dbReference type="Pfam" id="PF04932"/>
    </source>
</evidence>
<dbReference type="GO" id="GO:0016020">
    <property type="term" value="C:membrane"/>
    <property type="evidence" value="ECO:0007669"/>
    <property type="project" value="UniProtKB-SubCell"/>
</dbReference>
<accession>A0A1G7P1N6</accession>
<evidence type="ECO:0000256" key="5">
    <source>
        <dbReference type="SAM" id="Phobius"/>
    </source>
</evidence>
<feature type="transmembrane region" description="Helical" evidence="5">
    <location>
        <begin position="57"/>
        <end position="76"/>
    </location>
</feature>
<comment type="subcellular location">
    <subcellularLocation>
        <location evidence="1">Membrane</location>
        <topology evidence="1">Multi-pass membrane protein</topology>
    </subcellularLocation>
</comment>
<feature type="transmembrane region" description="Helical" evidence="5">
    <location>
        <begin position="15"/>
        <end position="45"/>
    </location>
</feature>
<dbReference type="Pfam" id="PF04932">
    <property type="entry name" value="Wzy_C"/>
    <property type="match status" value="1"/>
</dbReference>
<dbReference type="AlphaFoldDB" id="A0A1G7P1N6"/>
<dbReference type="InterPro" id="IPR007016">
    <property type="entry name" value="O-antigen_ligase-rel_domated"/>
</dbReference>